<name>A0A926NIB1_9SPHI</name>
<dbReference type="RefSeq" id="WP_191161711.1">
    <property type="nucleotide sequence ID" value="NZ_JACWMX010000002.1"/>
</dbReference>
<dbReference type="SMART" id="SM01321">
    <property type="entry name" value="Y1_Tnp"/>
    <property type="match status" value="1"/>
</dbReference>
<dbReference type="InterPro" id="IPR036515">
    <property type="entry name" value="Transposase_17_sf"/>
</dbReference>
<dbReference type="GO" id="GO:0006313">
    <property type="term" value="P:DNA transposition"/>
    <property type="evidence" value="ECO:0007669"/>
    <property type="project" value="InterPro"/>
</dbReference>
<dbReference type="Gene3D" id="3.30.70.1290">
    <property type="entry name" value="Transposase IS200-like"/>
    <property type="match status" value="1"/>
</dbReference>
<comment type="caution">
    <text evidence="2">The sequence shown here is derived from an EMBL/GenBank/DDBJ whole genome shotgun (WGS) entry which is preliminary data.</text>
</comment>
<gene>
    <name evidence="2" type="ORF">IDJ76_05840</name>
</gene>
<evidence type="ECO:0000259" key="1">
    <source>
        <dbReference type="SMART" id="SM01321"/>
    </source>
</evidence>
<keyword evidence="3" id="KW-1185">Reference proteome</keyword>
<dbReference type="PANTHER" id="PTHR36966">
    <property type="entry name" value="REP-ASSOCIATED TYROSINE TRANSPOSASE"/>
    <property type="match status" value="1"/>
</dbReference>
<dbReference type="Pfam" id="PF01797">
    <property type="entry name" value="Y1_Tnp"/>
    <property type="match status" value="1"/>
</dbReference>
<dbReference type="InterPro" id="IPR052715">
    <property type="entry name" value="RAYT_transposase"/>
</dbReference>
<sequence>MSSNYKFRNQERPHFVTFSVIRWIDVFTRREYKNILVASLSYCIKNKGLELYAWVMMSNHIHLIIGTNNKPMQDILRDIKRHTSKAIIKAIIDNPQESRKDWLIWFFERDGKKNPNNEFYQFWQQGNHPIELWSDEVITQKLDYIHHNPVKAGWVDIPEHYLYSSARDYAGEKGLIDGLLLLS</sequence>
<reference evidence="2" key="1">
    <citation type="submission" date="2020-09" db="EMBL/GenBank/DDBJ databases">
        <title>Novel species of Mucilaginibacter isolated from a glacier on the Tibetan Plateau.</title>
        <authorList>
            <person name="Liu Q."/>
            <person name="Xin Y.-H."/>
        </authorList>
    </citation>
    <scope>NUCLEOTIDE SEQUENCE</scope>
    <source>
        <strain evidence="2">ZB1P21</strain>
    </source>
</reference>
<organism evidence="2 3">
    <name type="scientific">Mucilaginibacter glaciei</name>
    <dbReference type="NCBI Taxonomy" id="2772109"/>
    <lineage>
        <taxon>Bacteria</taxon>
        <taxon>Pseudomonadati</taxon>
        <taxon>Bacteroidota</taxon>
        <taxon>Sphingobacteriia</taxon>
        <taxon>Sphingobacteriales</taxon>
        <taxon>Sphingobacteriaceae</taxon>
        <taxon>Mucilaginibacter</taxon>
    </lineage>
</organism>
<evidence type="ECO:0000313" key="2">
    <source>
        <dbReference type="EMBL" id="MBD1392609.1"/>
    </source>
</evidence>
<dbReference type="AlphaFoldDB" id="A0A926NIB1"/>
<accession>A0A926NIB1</accession>
<dbReference type="Proteomes" id="UP000619078">
    <property type="component" value="Unassembled WGS sequence"/>
</dbReference>
<dbReference type="PANTHER" id="PTHR36966:SF1">
    <property type="entry name" value="REP-ASSOCIATED TYROSINE TRANSPOSASE"/>
    <property type="match status" value="1"/>
</dbReference>
<evidence type="ECO:0000313" key="3">
    <source>
        <dbReference type="Proteomes" id="UP000619078"/>
    </source>
</evidence>
<proteinExistence type="predicted"/>
<dbReference type="GO" id="GO:0004803">
    <property type="term" value="F:transposase activity"/>
    <property type="evidence" value="ECO:0007669"/>
    <property type="project" value="InterPro"/>
</dbReference>
<protein>
    <submittedName>
        <fullName evidence="2">Transposase</fullName>
    </submittedName>
</protein>
<dbReference type="InterPro" id="IPR002686">
    <property type="entry name" value="Transposase_17"/>
</dbReference>
<dbReference type="GO" id="GO:0043565">
    <property type="term" value="F:sequence-specific DNA binding"/>
    <property type="evidence" value="ECO:0007669"/>
    <property type="project" value="TreeGrafter"/>
</dbReference>
<dbReference type="NCBIfam" id="NF047646">
    <property type="entry name" value="REP_Tyr_transpos"/>
    <property type="match status" value="1"/>
</dbReference>
<dbReference type="SUPFAM" id="SSF143422">
    <property type="entry name" value="Transposase IS200-like"/>
    <property type="match status" value="1"/>
</dbReference>
<feature type="domain" description="Transposase IS200-like" evidence="1">
    <location>
        <begin position="9"/>
        <end position="148"/>
    </location>
</feature>
<dbReference type="EMBL" id="JACWMX010000002">
    <property type="protein sequence ID" value="MBD1392609.1"/>
    <property type="molecule type" value="Genomic_DNA"/>
</dbReference>